<dbReference type="Pfam" id="PF00583">
    <property type="entry name" value="Acetyltransf_1"/>
    <property type="match status" value="1"/>
</dbReference>
<organism evidence="2 3">
    <name type="scientific">Macrococcus equipercicus</name>
    <dbReference type="NCBI Taxonomy" id="69967"/>
    <lineage>
        <taxon>Bacteria</taxon>
        <taxon>Bacillati</taxon>
        <taxon>Bacillota</taxon>
        <taxon>Bacilli</taxon>
        <taxon>Bacillales</taxon>
        <taxon>Staphylococcaceae</taxon>
        <taxon>Macrococcus</taxon>
    </lineage>
</organism>
<dbReference type="EMBL" id="SCWC02000003">
    <property type="protein sequence ID" value="KAA1039498.1"/>
    <property type="molecule type" value="Genomic_DNA"/>
</dbReference>
<name>A0ABQ6R8M2_9STAP</name>
<reference evidence="2 3" key="1">
    <citation type="submission" date="2019-09" db="EMBL/GenBank/DDBJ databases">
        <authorList>
            <person name="Mazhar S."/>
            <person name="Altermann E."/>
            <person name="Hill C."/>
            <person name="Mcauliffe O."/>
        </authorList>
    </citation>
    <scope>NUCLEOTIDE SEQUENCE [LARGE SCALE GENOMIC DNA]</scope>
    <source>
        <strain evidence="2 3">ATCC 51831</strain>
    </source>
</reference>
<dbReference type="PROSITE" id="PS51186">
    <property type="entry name" value="GNAT"/>
    <property type="match status" value="1"/>
</dbReference>
<gene>
    <name evidence="2" type="ORF">ERX35_005310</name>
</gene>
<evidence type="ECO:0000313" key="2">
    <source>
        <dbReference type="EMBL" id="KAA1039498.1"/>
    </source>
</evidence>
<keyword evidence="3" id="KW-1185">Reference proteome</keyword>
<dbReference type="CDD" id="cd04301">
    <property type="entry name" value="NAT_SF"/>
    <property type="match status" value="1"/>
</dbReference>
<comment type="caution">
    <text evidence="2">The sequence shown here is derived from an EMBL/GenBank/DDBJ whole genome shotgun (WGS) entry which is preliminary data.</text>
</comment>
<dbReference type="RefSeq" id="WP_149458894.1">
    <property type="nucleotide sequence ID" value="NZ_SCWC02000003.1"/>
</dbReference>
<dbReference type="SUPFAM" id="SSF55729">
    <property type="entry name" value="Acyl-CoA N-acyltransferases (Nat)"/>
    <property type="match status" value="1"/>
</dbReference>
<sequence>MTVINITEDFYFEEAMTLYGQTFPAEIRESEEVFRRSLQLLNDRYQFIGLTIDDQLAGFITFHVEKDYHIGFIVYLVVHPAYRGQHVASRLLAYAEERMTAIDCSLETIMLECEKDQYGVSPLESFYKKFNYVKYPIFYMQPGLQNNDPVPMNLFIKKIKKSRQLFLAITQMYIAKYHDANGIPLTKLQDYINNM</sequence>
<protein>
    <submittedName>
        <fullName evidence="2">GNAT family N-acetyltransferase</fullName>
    </submittedName>
</protein>
<proteinExistence type="predicted"/>
<accession>A0ABQ6R8M2</accession>
<feature type="domain" description="N-acetyltransferase" evidence="1">
    <location>
        <begin position="1"/>
        <end position="157"/>
    </location>
</feature>
<evidence type="ECO:0000259" key="1">
    <source>
        <dbReference type="PROSITE" id="PS51186"/>
    </source>
</evidence>
<dbReference type="Proteomes" id="UP000295735">
    <property type="component" value="Unassembled WGS sequence"/>
</dbReference>
<dbReference type="InterPro" id="IPR000182">
    <property type="entry name" value="GNAT_dom"/>
</dbReference>
<dbReference type="Gene3D" id="3.40.630.30">
    <property type="match status" value="1"/>
</dbReference>
<dbReference type="InterPro" id="IPR016181">
    <property type="entry name" value="Acyl_CoA_acyltransferase"/>
</dbReference>
<evidence type="ECO:0000313" key="3">
    <source>
        <dbReference type="Proteomes" id="UP000295735"/>
    </source>
</evidence>